<dbReference type="FunFam" id="1.10.10.1410:FF:000001">
    <property type="entry name" value="60S acidic ribosomal protein P1"/>
    <property type="match status" value="1"/>
</dbReference>
<feature type="region of interest" description="Disordered" evidence="4">
    <location>
        <begin position="67"/>
        <end position="107"/>
    </location>
</feature>
<dbReference type="EMBL" id="RBNI01011991">
    <property type="protein sequence ID" value="RUP42978.1"/>
    <property type="molecule type" value="Genomic_DNA"/>
</dbReference>
<dbReference type="Gene3D" id="1.10.10.1410">
    <property type="match status" value="1"/>
</dbReference>
<dbReference type="InterPro" id="IPR038716">
    <property type="entry name" value="P1/P2_N_sf"/>
</dbReference>
<comment type="caution">
    <text evidence="5">The sequence shown here is derived from an EMBL/GenBank/DDBJ whole genome shotgun (WGS) entry which is preliminary data.</text>
</comment>
<proteinExistence type="inferred from homology"/>
<sequence length="147" mass="15575">MSAELAVTYAALILQDDGVEITADKLSTLVKAAGVEVEGIWAALFAKALAGKDLKALLMNVGASGPGPAAGAADGVAAGEAAPAPSEKARERRDSLNSDSDSDDAMVFEKRARHPMAWTLHIYIPTTWRSYKTGGSAQGRAERWRRY</sequence>
<dbReference type="GO" id="GO:0022625">
    <property type="term" value="C:cytosolic large ribosomal subunit"/>
    <property type="evidence" value="ECO:0007669"/>
    <property type="project" value="TreeGrafter"/>
</dbReference>
<organism evidence="5 6">
    <name type="scientific">Jimgerdemannia flammicorona</name>
    <dbReference type="NCBI Taxonomy" id="994334"/>
    <lineage>
        <taxon>Eukaryota</taxon>
        <taxon>Fungi</taxon>
        <taxon>Fungi incertae sedis</taxon>
        <taxon>Mucoromycota</taxon>
        <taxon>Mucoromycotina</taxon>
        <taxon>Endogonomycetes</taxon>
        <taxon>Endogonales</taxon>
        <taxon>Endogonaceae</taxon>
        <taxon>Jimgerdemannia</taxon>
    </lineage>
</organism>
<dbReference type="GO" id="GO:0002181">
    <property type="term" value="P:cytoplasmic translation"/>
    <property type="evidence" value="ECO:0007669"/>
    <property type="project" value="TreeGrafter"/>
</dbReference>
<comment type="similarity">
    <text evidence="1">Belongs to the eukaryotic ribosomal protein P1/P2 family.</text>
</comment>
<gene>
    <name evidence="5" type="ORF">BC936DRAFT_137811</name>
</gene>
<dbReference type="PANTHER" id="PTHR45696">
    <property type="entry name" value="60S ACIDIC RIBOSOMAL PROTEIN P1"/>
    <property type="match status" value="1"/>
</dbReference>
<dbReference type="HAMAP" id="MF_01478">
    <property type="entry name" value="Ribosomal_L12_arch"/>
    <property type="match status" value="1"/>
</dbReference>
<dbReference type="GO" id="GO:0043021">
    <property type="term" value="F:ribonucleoprotein complex binding"/>
    <property type="evidence" value="ECO:0007669"/>
    <property type="project" value="TreeGrafter"/>
</dbReference>
<name>A0A433CWL3_9FUNG</name>
<evidence type="ECO:0000256" key="1">
    <source>
        <dbReference type="ARBA" id="ARBA00005436"/>
    </source>
</evidence>
<dbReference type="Proteomes" id="UP000268093">
    <property type="component" value="Unassembled WGS sequence"/>
</dbReference>
<keyword evidence="2 5" id="KW-0689">Ribosomal protein</keyword>
<dbReference type="GO" id="GO:0030295">
    <property type="term" value="F:protein kinase activator activity"/>
    <property type="evidence" value="ECO:0007669"/>
    <property type="project" value="TreeGrafter"/>
</dbReference>
<dbReference type="PANTHER" id="PTHR45696:SF10">
    <property type="entry name" value="LARGE RIBOSOMAL SUBUNIT PROTEIN P1"/>
    <property type="match status" value="1"/>
</dbReference>
<feature type="compositionally biased region" description="Basic and acidic residues" evidence="4">
    <location>
        <begin position="87"/>
        <end position="96"/>
    </location>
</feature>
<evidence type="ECO:0000313" key="5">
    <source>
        <dbReference type="EMBL" id="RUP42978.1"/>
    </source>
</evidence>
<accession>A0A433CWL3</accession>
<keyword evidence="3" id="KW-0687">Ribonucleoprotein</keyword>
<reference evidence="5 6" key="1">
    <citation type="journal article" date="2018" name="New Phytol.">
        <title>Phylogenomics of Endogonaceae and evolution of mycorrhizas within Mucoromycota.</title>
        <authorList>
            <person name="Chang Y."/>
            <person name="Desiro A."/>
            <person name="Na H."/>
            <person name="Sandor L."/>
            <person name="Lipzen A."/>
            <person name="Clum A."/>
            <person name="Barry K."/>
            <person name="Grigoriev I.V."/>
            <person name="Martin F.M."/>
            <person name="Stajich J.E."/>
            <person name="Smith M.E."/>
            <person name="Bonito G."/>
            <person name="Spatafora J.W."/>
        </authorList>
    </citation>
    <scope>NUCLEOTIDE SEQUENCE [LARGE SCALE GENOMIC DNA]</scope>
    <source>
        <strain evidence="5 6">GMNB39</strain>
    </source>
</reference>
<evidence type="ECO:0000313" key="6">
    <source>
        <dbReference type="Proteomes" id="UP000268093"/>
    </source>
</evidence>
<evidence type="ECO:0000256" key="4">
    <source>
        <dbReference type="SAM" id="MobiDB-lite"/>
    </source>
</evidence>
<dbReference type="InterPro" id="IPR027534">
    <property type="entry name" value="Ribosomal_P1/P2"/>
</dbReference>
<evidence type="ECO:0000256" key="2">
    <source>
        <dbReference type="ARBA" id="ARBA00022980"/>
    </source>
</evidence>
<dbReference type="CDD" id="cd05831">
    <property type="entry name" value="Ribosomal_P1"/>
    <property type="match status" value="1"/>
</dbReference>
<keyword evidence="6" id="KW-1185">Reference proteome</keyword>
<feature type="compositionally biased region" description="Low complexity" evidence="4">
    <location>
        <begin position="67"/>
        <end position="85"/>
    </location>
</feature>
<dbReference type="AlphaFoldDB" id="A0A433CWL3"/>
<dbReference type="GO" id="GO:0003735">
    <property type="term" value="F:structural constituent of ribosome"/>
    <property type="evidence" value="ECO:0007669"/>
    <property type="project" value="InterPro"/>
</dbReference>
<dbReference type="GO" id="GO:0006414">
    <property type="term" value="P:translational elongation"/>
    <property type="evidence" value="ECO:0007669"/>
    <property type="project" value="InterPro"/>
</dbReference>
<evidence type="ECO:0000256" key="3">
    <source>
        <dbReference type="ARBA" id="ARBA00023274"/>
    </source>
</evidence>
<dbReference type="OrthoDB" id="2194681at2759"/>
<dbReference type="Pfam" id="PF00428">
    <property type="entry name" value="Ribosomal_60s"/>
    <property type="match status" value="1"/>
</dbReference>
<protein>
    <submittedName>
        <fullName evidence="5">60s acidic ribosomal protein-domain-containing protein</fullName>
    </submittedName>
</protein>